<organism evidence="2 3">
    <name type="scientific">Mucilaginibacter pineti</name>
    <dbReference type="NCBI Taxonomy" id="1391627"/>
    <lineage>
        <taxon>Bacteria</taxon>
        <taxon>Pseudomonadati</taxon>
        <taxon>Bacteroidota</taxon>
        <taxon>Sphingobacteriia</taxon>
        <taxon>Sphingobacteriales</taxon>
        <taxon>Sphingobacteriaceae</taxon>
        <taxon>Mucilaginibacter</taxon>
    </lineage>
</organism>
<name>A0A1G6V4Y3_9SPHI</name>
<dbReference type="Proteomes" id="UP000199072">
    <property type="component" value="Unassembled WGS sequence"/>
</dbReference>
<gene>
    <name evidence="2" type="ORF">SAMN05216464_101859</name>
</gene>
<dbReference type="PANTHER" id="PTHR30543:SF21">
    <property type="entry name" value="NAD(P)H-DEPENDENT FMN REDUCTASE LOT6"/>
    <property type="match status" value="1"/>
</dbReference>
<dbReference type="InterPro" id="IPR050712">
    <property type="entry name" value="NAD(P)H-dep_reductase"/>
</dbReference>
<protein>
    <submittedName>
        <fullName evidence="2">NAD(P)H-dependent FMN reductase</fullName>
    </submittedName>
</protein>
<evidence type="ECO:0000313" key="3">
    <source>
        <dbReference type="Proteomes" id="UP000199072"/>
    </source>
</evidence>
<dbReference type="EMBL" id="FNAI01000001">
    <property type="protein sequence ID" value="SDD48541.1"/>
    <property type="molecule type" value="Genomic_DNA"/>
</dbReference>
<dbReference type="GO" id="GO:0010181">
    <property type="term" value="F:FMN binding"/>
    <property type="evidence" value="ECO:0007669"/>
    <property type="project" value="TreeGrafter"/>
</dbReference>
<dbReference type="RefSeq" id="WP_091144838.1">
    <property type="nucleotide sequence ID" value="NZ_FNAI01000001.1"/>
</dbReference>
<dbReference type="OrthoDB" id="9812295at2"/>
<dbReference type="Gene3D" id="3.40.50.360">
    <property type="match status" value="1"/>
</dbReference>
<dbReference type="SUPFAM" id="SSF52218">
    <property type="entry name" value="Flavoproteins"/>
    <property type="match status" value="1"/>
</dbReference>
<proteinExistence type="predicted"/>
<dbReference type="InterPro" id="IPR029039">
    <property type="entry name" value="Flavoprotein-like_sf"/>
</dbReference>
<accession>A0A1G6V4Y3</accession>
<dbReference type="STRING" id="1391627.SAMN05216464_101859"/>
<evidence type="ECO:0000259" key="1">
    <source>
        <dbReference type="Pfam" id="PF03358"/>
    </source>
</evidence>
<dbReference type="Pfam" id="PF03358">
    <property type="entry name" value="FMN_red"/>
    <property type="match status" value="1"/>
</dbReference>
<evidence type="ECO:0000313" key="2">
    <source>
        <dbReference type="EMBL" id="SDD48541.1"/>
    </source>
</evidence>
<dbReference type="PANTHER" id="PTHR30543">
    <property type="entry name" value="CHROMATE REDUCTASE"/>
    <property type="match status" value="1"/>
</dbReference>
<sequence length="180" mass="19274">MNTFRIFAISGSLRSGSSNHNILKYLGSLLPANVAYTIYDELALIPPFDPGLDNETPPTSVAALRHLLTNADAVIICTPEYAFGVPGQLKNMLDWLVSSSSLVDKPVSLITASSSGQYAHPSLLLTLGALSANLVEGASLLIPFIRAKMDIEGNITDDDTIKSLKSVINNLLKTLKLATY</sequence>
<dbReference type="GO" id="GO:0016491">
    <property type="term" value="F:oxidoreductase activity"/>
    <property type="evidence" value="ECO:0007669"/>
    <property type="project" value="InterPro"/>
</dbReference>
<keyword evidence="3" id="KW-1185">Reference proteome</keyword>
<dbReference type="AlphaFoldDB" id="A0A1G6V4Y3"/>
<dbReference type="InterPro" id="IPR005025">
    <property type="entry name" value="FMN_Rdtase-like_dom"/>
</dbReference>
<dbReference type="GO" id="GO:0005829">
    <property type="term" value="C:cytosol"/>
    <property type="evidence" value="ECO:0007669"/>
    <property type="project" value="TreeGrafter"/>
</dbReference>
<feature type="domain" description="NADPH-dependent FMN reductase-like" evidence="1">
    <location>
        <begin position="5"/>
        <end position="143"/>
    </location>
</feature>
<reference evidence="2 3" key="1">
    <citation type="submission" date="2016-10" db="EMBL/GenBank/DDBJ databases">
        <authorList>
            <person name="de Groot N.N."/>
        </authorList>
    </citation>
    <scope>NUCLEOTIDE SEQUENCE [LARGE SCALE GENOMIC DNA]</scope>
    <source>
        <strain evidence="2 3">47C3B</strain>
    </source>
</reference>